<keyword evidence="3" id="KW-0597">Phosphoprotein</keyword>
<proteinExistence type="predicted"/>
<dbReference type="PROSITE" id="PS50113">
    <property type="entry name" value="PAC"/>
    <property type="match status" value="3"/>
</dbReference>
<dbReference type="InterPro" id="IPR001610">
    <property type="entry name" value="PAC"/>
</dbReference>
<dbReference type="PROSITE" id="PS50112">
    <property type="entry name" value="PAS"/>
    <property type="match status" value="3"/>
</dbReference>
<dbReference type="EMBL" id="DSPX01000104">
    <property type="protein sequence ID" value="HGG01096.1"/>
    <property type="molecule type" value="Genomic_DNA"/>
</dbReference>
<dbReference type="NCBIfam" id="TIGR00229">
    <property type="entry name" value="sensory_box"/>
    <property type="match status" value="3"/>
</dbReference>
<dbReference type="SMART" id="SM00387">
    <property type="entry name" value="HATPase_c"/>
    <property type="match status" value="1"/>
</dbReference>
<dbReference type="InterPro" id="IPR013656">
    <property type="entry name" value="PAS_4"/>
</dbReference>
<dbReference type="InterPro" id="IPR000700">
    <property type="entry name" value="PAS-assoc_C"/>
</dbReference>
<dbReference type="InterPro" id="IPR052162">
    <property type="entry name" value="Sensor_kinase/Photoreceptor"/>
</dbReference>
<dbReference type="PANTHER" id="PTHR43304:SF1">
    <property type="entry name" value="PAC DOMAIN-CONTAINING PROTEIN"/>
    <property type="match status" value="1"/>
</dbReference>
<dbReference type="Gene3D" id="3.30.450.40">
    <property type="match status" value="1"/>
</dbReference>
<name>A0A7C3VRV1_9CYAN</name>
<dbReference type="SMART" id="SM00091">
    <property type="entry name" value="PAS"/>
    <property type="match status" value="3"/>
</dbReference>
<dbReference type="CDD" id="cd00130">
    <property type="entry name" value="PAS"/>
    <property type="match status" value="3"/>
</dbReference>
<dbReference type="SMART" id="SM00388">
    <property type="entry name" value="HisKA"/>
    <property type="match status" value="1"/>
</dbReference>
<dbReference type="SUPFAM" id="SSF47384">
    <property type="entry name" value="Homodimeric domain of signal transducing histidine kinase"/>
    <property type="match status" value="1"/>
</dbReference>
<evidence type="ECO:0000256" key="5">
    <source>
        <dbReference type="ARBA" id="ARBA00022777"/>
    </source>
</evidence>
<dbReference type="Gene3D" id="1.10.287.130">
    <property type="match status" value="1"/>
</dbReference>
<dbReference type="SUPFAM" id="SSF55874">
    <property type="entry name" value="ATPase domain of HSP90 chaperone/DNA topoisomerase II/histidine kinase"/>
    <property type="match status" value="1"/>
</dbReference>
<evidence type="ECO:0000259" key="7">
    <source>
        <dbReference type="PROSITE" id="PS50109"/>
    </source>
</evidence>
<dbReference type="PRINTS" id="PR00344">
    <property type="entry name" value="BCTRLSENSOR"/>
</dbReference>
<dbReference type="Pfam" id="PF01590">
    <property type="entry name" value="GAF"/>
    <property type="match status" value="1"/>
</dbReference>
<dbReference type="InterPro" id="IPR000014">
    <property type="entry name" value="PAS"/>
</dbReference>
<dbReference type="GO" id="GO:0000155">
    <property type="term" value="F:phosphorelay sensor kinase activity"/>
    <property type="evidence" value="ECO:0007669"/>
    <property type="project" value="InterPro"/>
</dbReference>
<comment type="catalytic activity">
    <reaction evidence="1">
        <text>ATP + protein L-histidine = ADP + protein N-phospho-L-histidine.</text>
        <dbReference type="EC" id="2.7.13.3"/>
    </reaction>
</comment>
<feature type="domain" description="PAS" evidence="8">
    <location>
        <begin position="263"/>
        <end position="323"/>
    </location>
</feature>
<accession>A0A7C3VRV1</accession>
<feature type="domain" description="PAC" evidence="9">
    <location>
        <begin position="338"/>
        <end position="392"/>
    </location>
</feature>
<keyword evidence="4" id="KW-0808">Transferase</keyword>
<feature type="domain" description="Histidine kinase" evidence="7">
    <location>
        <begin position="611"/>
        <end position="867"/>
    </location>
</feature>
<sequence length="872" mass="97535">MLQIQPAWETTKRRSSKILAEGVPVGIFHTDAKGTCLYVNDCWCKLTGLTPKEALGQGWHKGIHPDDRERVLEAWNLALQANQPFNSEYRWVRADGSIAWALTQAVGEIGEDRRVRGWIGTAVDITERHRSEQDLLDREQFLHSIYEGTDLFIFVVEVLQEGEYSFAGWNRTGERLLGITSAEVIGQTPEAVLGVTKGGSLRQHLLDCISAENSINYEECYLIDNAETWWLTTLKPLKDDLGRIYRIIGTAHDISERKQAEIERQNLVSIVDNSSDFIALASAEGKPFYINAAGRKLLGIGSLDETTGLNMFKFFMPDDLERVVLRHIVPAVMDVGSWSGELRLRHFKTGKPIPVDYNIFKIKNRETGETIGLATVCRDITERKRSEEAARRSSTLFQEMAAREALLNRISTLIRNSLELDKILKNVVEQIASLLQIERCWFSWLLRKGESPAWNVVSEVRRPDLPSFLGKTPANLKEPLVAKLFNLEIIHEDDVVMSRVVGMDRMAELGCRALLYLPIQTLSGDIGVIGCASVSGRRHWEAGEVELLGAVCANLAIAINQADLYQQSRESARLALAKSLELERTLMQLQQTQSNLVQAEKMSSLGQMVAGVAHEINNPVSFIYGNLIHAQEYTADILEVIQLYRKAYPKATPEIDDAIDEVDLDYLVEDLPHLLSSMKVGADRIREIVKSLRTFSRLDEAEKKSVDIHENIDSTLMILHHRLKGKANTGGIQIIKSYGQIPEVDCYSGQLNQVFMNLIANAIDALEERDQGLSMAEKRANPSTIEITTALVKDCVRISIADNGPGMKREVISKIFDPFYTTKPVGKGTGLGLSISYQIVERHGGQLRCMSELGHGTEFILEIPVQGSSKIC</sequence>
<evidence type="ECO:0000259" key="8">
    <source>
        <dbReference type="PROSITE" id="PS50112"/>
    </source>
</evidence>
<feature type="domain" description="PAC" evidence="9">
    <location>
        <begin position="85"/>
        <end position="137"/>
    </location>
</feature>
<evidence type="ECO:0000256" key="2">
    <source>
        <dbReference type="ARBA" id="ARBA00012438"/>
    </source>
</evidence>
<dbReference type="AlphaFoldDB" id="A0A7C3VRV1"/>
<dbReference type="Pfam" id="PF02518">
    <property type="entry name" value="HATPase_c"/>
    <property type="match status" value="1"/>
</dbReference>
<dbReference type="Pfam" id="PF08448">
    <property type="entry name" value="PAS_4"/>
    <property type="match status" value="1"/>
</dbReference>
<evidence type="ECO:0000259" key="9">
    <source>
        <dbReference type="PROSITE" id="PS50113"/>
    </source>
</evidence>
<evidence type="ECO:0000256" key="3">
    <source>
        <dbReference type="ARBA" id="ARBA00022553"/>
    </source>
</evidence>
<dbReference type="CDD" id="cd00082">
    <property type="entry name" value="HisKA"/>
    <property type="match status" value="1"/>
</dbReference>
<reference evidence="10" key="1">
    <citation type="journal article" date="2020" name="mSystems">
        <title>Genome- and Community-Level Interaction Insights into Carbon Utilization and Element Cycling Functions of Hydrothermarchaeota in Hydrothermal Sediment.</title>
        <authorList>
            <person name="Zhou Z."/>
            <person name="Liu Y."/>
            <person name="Xu W."/>
            <person name="Pan J."/>
            <person name="Luo Z.H."/>
            <person name="Li M."/>
        </authorList>
    </citation>
    <scope>NUCLEOTIDE SEQUENCE [LARGE SCALE GENOMIC DNA]</scope>
    <source>
        <strain evidence="10">SpSt-374</strain>
    </source>
</reference>
<organism evidence="10">
    <name type="scientific">Planktothricoides sp. SpSt-374</name>
    <dbReference type="NCBI Taxonomy" id="2282167"/>
    <lineage>
        <taxon>Bacteria</taxon>
        <taxon>Bacillati</taxon>
        <taxon>Cyanobacteriota</taxon>
        <taxon>Cyanophyceae</taxon>
        <taxon>Oscillatoriophycideae</taxon>
        <taxon>Oscillatoriales</taxon>
        <taxon>Oscillatoriaceae</taxon>
        <taxon>Planktothricoides</taxon>
    </lineage>
</organism>
<feature type="domain" description="PAC" evidence="9">
    <location>
        <begin position="211"/>
        <end position="266"/>
    </location>
</feature>
<dbReference type="Pfam" id="PF13426">
    <property type="entry name" value="PAS_9"/>
    <property type="match status" value="1"/>
</dbReference>
<feature type="domain" description="PAS" evidence="8">
    <location>
        <begin position="12"/>
        <end position="82"/>
    </location>
</feature>
<dbReference type="SUPFAM" id="SSF55785">
    <property type="entry name" value="PYP-like sensor domain (PAS domain)"/>
    <property type="match status" value="3"/>
</dbReference>
<keyword evidence="5" id="KW-0418">Kinase</keyword>
<dbReference type="InterPro" id="IPR035965">
    <property type="entry name" value="PAS-like_dom_sf"/>
</dbReference>
<dbReference type="InterPro" id="IPR003018">
    <property type="entry name" value="GAF"/>
</dbReference>
<dbReference type="PANTHER" id="PTHR43304">
    <property type="entry name" value="PHYTOCHROME-LIKE PROTEIN CPH1"/>
    <property type="match status" value="1"/>
</dbReference>
<dbReference type="SMART" id="SM00086">
    <property type="entry name" value="PAC"/>
    <property type="match status" value="3"/>
</dbReference>
<dbReference type="InterPro" id="IPR036890">
    <property type="entry name" value="HATPase_C_sf"/>
</dbReference>
<dbReference type="InterPro" id="IPR013655">
    <property type="entry name" value="PAS_fold_3"/>
</dbReference>
<dbReference type="InterPro" id="IPR003661">
    <property type="entry name" value="HisK_dim/P_dom"/>
</dbReference>
<dbReference type="EC" id="2.7.13.3" evidence="2"/>
<dbReference type="Gene3D" id="3.30.565.10">
    <property type="entry name" value="Histidine kinase-like ATPase, C-terminal domain"/>
    <property type="match status" value="1"/>
</dbReference>
<feature type="domain" description="PAS" evidence="8">
    <location>
        <begin position="138"/>
        <end position="188"/>
    </location>
</feature>
<dbReference type="Pfam" id="PF08447">
    <property type="entry name" value="PAS_3"/>
    <property type="match status" value="1"/>
</dbReference>
<dbReference type="InterPro" id="IPR036097">
    <property type="entry name" value="HisK_dim/P_sf"/>
</dbReference>
<dbReference type="SMART" id="SM00065">
    <property type="entry name" value="GAF"/>
    <property type="match status" value="1"/>
</dbReference>
<protein>
    <recommendedName>
        <fullName evidence="2">histidine kinase</fullName>
        <ecNumber evidence="2">2.7.13.3</ecNumber>
    </recommendedName>
</protein>
<comment type="caution">
    <text evidence="10">The sequence shown here is derived from an EMBL/GenBank/DDBJ whole genome shotgun (WGS) entry which is preliminary data.</text>
</comment>
<evidence type="ECO:0000256" key="4">
    <source>
        <dbReference type="ARBA" id="ARBA00022679"/>
    </source>
</evidence>
<evidence type="ECO:0000313" key="10">
    <source>
        <dbReference type="EMBL" id="HGG01096.1"/>
    </source>
</evidence>
<dbReference type="InterPro" id="IPR004358">
    <property type="entry name" value="Sig_transdc_His_kin-like_C"/>
</dbReference>
<evidence type="ECO:0000256" key="6">
    <source>
        <dbReference type="ARBA" id="ARBA00023012"/>
    </source>
</evidence>
<gene>
    <name evidence="10" type="ORF">ENR15_10710</name>
</gene>
<dbReference type="Gene3D" id="3.30.450.20">
    <property type="entry name" value="PAS domain"/>
    <property type="match status" value="3"/>
</dbReference>
<keyword evidence="6" id="KW-0902">Two-component regulatory system</keyword>
<dbReference type="InterPro" id="IPR003594">
    <property type="entry name" value="HATPase_dom"/>
</dbReference>
<dbReference type="InterPro" id="IPR029016">
    <property type="entry name" value="GAF-like_dom_sf"/>
</dbReference>
<dbReference type="InterPro" id="IPR005467">
    <property type="entry name" value="His_kinase_dom"/>
</dbReference>
<dbReference type="PROSITE" id="PS50109">
    <property type="entry name" value="HIS_KIN"/>
    <property type="match status" value="1"/>
</dbReference>
<dbReference type="SUPFAM" id="SSF55781">
    <property type="entry name" value="GAF domain-like"/>
    <property type="match status" value="1"/>
</dbReference>
<evidence type="ECO:0000256" key="1">
    <source>
        <dbReference type="ARBA" id="ARBA00000085"/>
    </source>
</evidence>